<evidence type="ECO:0000256" key="1">
    <source>
        <dbReference type="SAM" id="MobiDB-lite"/>
    </source>
</evidence>
<evidence type="ECO:0000313" key="3">
    <source>
        <dbReference type="Proteomes" id="UP000729402"/>
    </source>
</evidence>
<accession>A0A8J5W243</accession>
<proteinExistence type="predicted"/>
<feature type="compositionally biased region" description="Low complexity" evidence="1">
    <location>
        <begin position="44"/>
        <end position="80"/>
    </location>
</feature>
<keyword evidence="3" id="KW-1185">Reference proteome</keyword>
<gene>
    <name evidence="2" type="ORF">GUJ93_ZPchr0006g43259</name>
</gene>
<protein>
    <submittedName>
        <fullName evidence="2">Uncharacterized protein</fullName>
    </submittedName>
</protein>
<evidence type="ECO:0000313" key="2">
    <source>
        <dbReference type="EMBL" id="KAG8069514.1"/>
    </source>
</evidence>
<dbReference type="Proteomes" id="UP000729402">
    <property type="component" value="Unassembled WGS sequence"/>
</dbReference>
<reference evidence="2" key="1">
    <citation type="journal article" date="2021" name="bioRxiv">
        <title>Whole Genome Assembly and Annotation of Northern Wild Rice, Zizania palustris L., Supports a Whole Genome Duplication in the Zizania Genus.</title>
        <authorList>
            <person name="Haas M."/>
            <person name="Kono T."/>
            <person name="Macchietto M."/>
            <person name="Millas R."/>
            <person name="McGilp L."/>
            <person name="Shao M."/>
            <person name="Duquette J."/>
            <person name="Hirsch C.N."/>
            <person name="Kimball J."/>
        </authorList>
    </citation>
    <scope>NUCLEOTIDE SEQUENCE</scope>
    <source>
        <tissue evidence="2">Fresh leaf tissue</tissue>
    </source>
</reference>
<organism evidence="2 3">
    <name type="scientific">Zizania palustris</name>
    <name type="common">Northern wild rice</name>
    <dbReference type="NCBI Taxonomy" id="103762"/>
    <lineage>
        <taxon>Eukaryota</taxon>
        <taxon>Viridiplantae</taxon>
        <taxon>Streptophyta</taxon>
        <taxon>Embryophyta</taxon>
        <taxon>Tracheophyta</taxon>
        <taxon>Spermatophyta</taxon>
        <taxon>Magnoliopsida</taxon>
        <taxon>Liliopsida</taxon>
        <taxon>Poales</taxon>
        <taxon>Poaceae</taxon>
        <taxon>BOP clade</taxon>
        <taxon>Oryzoideae</taxon>
        <taxon>Oryzeae</taxon>
        <taxon>Zizaniinae</taxon>
        <taxon>Zizania</taxon>
    </lineage>
</organism>
<feature type="region of interest" description="Disordered" evidence="1">
    <location>
        <begin position="27"/>
        <end position="80"/>
    </location>
</feature>
<name>A0A8J5W243_ZIZPA</name>
<dbReference type="AlphaFoldDB" id="A0A8J5W243"/>
<dbReference type="EMBL" id="JAAALK010000283">
    <property type="protein sequence ID" value="KAG8069514.1"/>
    <property type="molecule type" value="Genomic_DNA"/>
</dbReference>
<reference evidence="2" key="2">
    <citation type="submission" date="2021-02" db="EMBL/GenBank/DDBJ databases">
        <authorList>
            <person name="Kimball J.A."/>
            <person name="Haas M.W."/>
            <person name="Macchietto M."/>
            <person name="Kono T."/>
            <person name="Duquette J."/>
            <person name="Shao M."/>
        </authorList>
    </citation>
    <scope>NUCLEOTIDE SEQUENCE</scope>
    <source>
        <tissue evidence="2">Fresh leaf tissue</tissue>
    </source>
</reference>
<sequence length="80" mass="8236">MNRFYSKGAHASGATWGLGVRQDRLSSEQAADVDLGEPLRRAGGRWARSSSGNGAHGSSSSGARLYGGAARGSSSGKRKL</sequence>
<comment type="caution">
    <text evidence="2">The sequence shown here is derived from an EMBL/GenBank/DDBJ whole genome shotgun (WGS) entry which is preliminary data.</text>
</comment>